<protein>
    <submittedName>
        <fullName evidence="5">OmpA family protein</fullName>
    </submittedName>
</protein>
<evidence type="ECO:0000313" key="5">
    <source>
        <dbReference type="EMBL" id="QYD73921.1"/>
    </source>
</evidence>
<comment type="subcellular location">
    <subcellularLocation>
        <location evidence="1">Cell outer membrane</location>
    </subcellularLocation>
</comment>
<sequence length="549" mass="57761">MPLAVVIGDGLSAIFDRAGEARFAHVGDGAIWIRAERIQDLPSLSVAVRQWRNGRAPDGFVLSVAPALHSDVDMLTQRLRVMRQAVADASRMLGARLPGYLAIYQRVTKDGNSPDGNSPAAAAATGDQAVGASSADLSKSTLSDAADSGTHSSGLARGVTAPLWYGVSSATRLLPQGAIPAATQQPATIGAAGPFDPIIRAAESNALENNALSADTRQATSAYSAVTRAAALTSLINWTQRMVIDTLTDHRQPSAPCTLHGVGWIDCGPATGRGKPWELHVESQTAVVPATLPASPPPWPLPQQLIEAMPQRRWISPRLAALAHAFALTACAAAVAFWGAASNNANLLEHINADLQRYALIPAAKGTAQDAAKDYAKRDALQALVADRDQLEQYARLGIPLHLSFGMYRGAQLIPMLNDAIATYQPPAAPPVVVTLDSMSLFDSGNAQLKPGSTRALVSALEMIRSHPGKRILVAGHTDATGAPDSNLRLSIARAAAVRDWLIDASGMPATQFAIQGYGDTRPVANNDAPEGRAKNRRVEITLVPEAAP</sequence>
<dbReference type="Gene3D" id="3.30.1330.60">
    <property type="entry name" value="OmpA-like domain"/>
    <property type="match status" value="1"/>
</dbReference>
<evidence type="ECO:0000256" key="1">
    <source>
        <dbReference type="ARBA" id="ARBA00004442"/>
    </source>
</evidence>
<keyword evidence="2 3" id="KW-0472">Membrane</keyword>
<dbReference type="InterPro" id="IPR050330">
    <property type="entry name" value="Bact_OuterMem_StrucFunc"/>
</dbReference>
<dbReference type="InterPro" id="IPR036737">
    <property type="entry name" value="OmpA-like_sf"/>
</dbReference>
<dbReference type="CDD" id="cd07185">
    <property type="entry name" value="OmpA_C-like"/>
    <property type="match status" value="1"/>
</dbReference>
<dbReference type="Proteomes" id="UP000826462">
    <property type="component" value="Chromosome 2"/>
</dbReference>
<gene>
    <name evidence="5" type="ORF">KZJ38_32915</name>
</gene>
<organism evidence="5 6">
    <name type="scientific">Paraburkholderia edwinii</name>
    <dbReference type="NCBI Taxonomy" id="2861782"/>
    <lineage>
        <taxon>Bacteria</taxon>
        <taxon>Pseudomonadati</taxon>
        <taxon>Pseudomonadota</taxon>
        <taxon>Betaproteobacteria</taxon>
        <taxon>Burkholderiales</taxon>
        <taxon>Burkholderiaceae</taxon>
        <taxon>Paraburkholderia</taxon>
    </lineage>
</organism>
<evidence type="ECO:0000256" key="2">
    <source>
        <dbReference type="ARBA" id="ARBA00023136"/>
    </source>
</evidence>
<dbReference type="SUPFAM" id="SSF103088">
    <property type="entry name" value="OmpA-like"/>
    <property type="match status" value="1"/>
</dbReference>
<evidence type="ECO:0000313" key="6">
    <source>
        <dbReference type="Proteomes" id="UP000826462"/>
    </source>
</evidence>
<dbReference type="EMBL" id="CP080096">
    <property type="protein sequence ID" value="QYD73921.1"/>
    <property type="molecule type" value="Genomic_DNA"/>
</dbReference>
<dbReference type="PANTHER" id="PTHR30329">
    <property type="entry name" value="STATOR ELEMENT OF FLAGELLAR MOTOR COMPLEX"/>
    <property type="match status" value="1"/>
</dbReference>
<dbReference type="InterPro" id="IPR006665">
    <property type="entry name" value="OmpA-like"/>
</dbReference>
<dbReference type="PROSITE" id="PS51123">
    <property type="entry name" value="OMPA_2"/>
    <property type="match status" value="1"/>
</dbReference>
<dbReference type="PANTHER" id="PTHR30329:SF20">
    <property type="entry name" value="EXPORTED PROTEIN"/>
    <property type="match status" value="1"/>
</dbReference>
<evidence type="ECO:0000259" key="4">
    <source>
        <dbReference type="PROSITE" id="PS51123"/>
    </source>
</evidence>
<keyword evidence="6" id="KW-1185">Reference proteome</keyword>
<name>A0ABX8UZ38_9BURK</name>
<feature type="domain" description="OmpA-like" evidence="4">
    <location>
        <begin position="429"/>
        <end position="547"/>
    </location>
</feature>
<dbReference type="InterPro" id="IPR006664">
    <property type="entry name" value="OMP_bac"/>
</dbReference>
<dbReference type="PRINTS" id="PR01021">
    <property type="entry name" value="OMPADOMAIN"/>
</dbReference>
<accession>A0ABX8UZ38</accession>
<reference evidence="5 6" key="1">
    <citation type="submission" date="2021-07" db="EMBL/GenBank/DDBJ databases">
        <title>Paraburkholderia edwinii protects Aspergillus sp. from phenazines by acting as a toxin sponge.</title>
        <authorList>
            <person name="Dahlstrom K.M."/>
            <person name="Newman D.K."/>
        </authorList>
    </citation>
    <scope>NUCLEOTIDE SEQUENCE [LARGE SCALE GENOMIC DNA]</scope>
    <source>
        <strain evidence="5 6">Pe01</strain>
    </source>
</reference>
<proteinExistence type="predicted"/>
<dbReference type="Pfam" id="PF00691">
    <property type="entry name" value="OmpA"/>
    <property type="match status" value="1"/>
</dbReference>
<evidence type="ECO:0000256" key="3">
    <source>
        <dbReference type="PROSITE-ProRule" id="PRU00473"/>
    </source>
</evidence>